<feature type="compositionally biased region" description="Pro residues" evidence="1">
    <location>
        <begin position="171"/>
        <end position="184"/>
    </location>
</feature>
<feature type="region of interest" description="Disordered" evidence="1">
    <location>
        <begin position="250"/>
        <end position="269"/>
    </location>
</feature>
<keyword evidence="3" id="KW-1185">Reference proteome</keyword>
<comment type="caution">
    <text evidence="2">The sequence shown here is derived from an EMBL/GenBank/DDBJ whole genome shotgun (WGS) entry which is preliminary data.</text>
</comment>
<dbReference type="OrthoDB" id="2148946at2759"/>
<evidence type="ECO:0000313" key="2">
    <source>
        <dbReference type="EMBL" id="ORZ40346.1"/>
    </source>
</evidence>
<dbReference type="PANTHER" id="PTHR43628">
    <property type="entry name" value="ACTIVATOR OF C KINASE PROTEIN 1-RELATED"/>
    <property type="match status" value="1"/>
</dbReference>
<evidence type="ECO:0000313" key="3">
    <source>
        <dbReference type="Proteomes" id="UP000193411"/>
    </source>
</evidence>
<dbReference type="STRING" id="765915.A0A1Y2I0G5"/>
<dbReference type="GO" id="GO:0032153">
    <property type="term" value="C:cell division site"/>
    <property type="evidence" value="ECO:0007669"/>
    <property type="project" value="TreeGrafter"/>
</dbReference>
<dbReference type="InterPro" id="IPR011990">
    <property type="entry name" value="TPR-like_helical_dom_sf"/>
</dbReference>
<protein>
    <recommendedName>
        <fullName evidence="4">HCP-like protein</fullName>
    </recommendedName>
</protein>
<dbReference type="Proteomes" id="UP000193411">
    <property type="component" value="Unassembled WGS sequence"/>
</dbReference>
<name>A0A1Y2I0G5_9FUNG</name>
<dbReference type="AlphaFoldDB" id="A0A1Y2I0G5"/>
<feature type="compositionally biased region" description="Low complexity" evidence="1">
    <location>
        <begin position="185"/>
        <end position="199"/>
    </location>
</feature>
<evidence type="ECO:0000256" key="1">
    <source>
        <dbReference type="SAM" id="MobiDB-lite"/>
    </source>
</evidence>
<sequence length="500" mass="54132">MSGASTPTTSLSRFKMSFQTLTKSHSSGEKSETYLFEELLKSVHKDCAVDLDALELFLARTDPCVCQTPEVTASSAKSKSKLKLFVSLFRDDYISRRINRKQCVVKQPISQRIQSAAIDPLTPISATFDGLLSKTGLIGLRTGVVDTNSVAYGTLRGHSSTTTSPSGNGAPFPPPMLIPLPESPGSPSESSLAASSAAPVMPTSPIYTTAASKPGIDRHESFTGSFRGSVNGTFPSPSTLRTGQTTLGRLTLITSNPPPPSRADPNRSNSTLQVKCHECNSITAGVPAVQFLQMTISAHESNQLELSLHYLRHAQEADPSLALAPFLEGIYLRHGWGCTPDLPKAYLCLYRALRLAMDQFKVQVRVASAASANTPLGPRPSLKPPADASKYRGSPTPLPHPPFELSNAKSMVALVLYEVSASHRFGWGVAKQRVYAHQIMELAANMGDMDACINVGMHAIKHGNKRRAAKYLRWASYGGWTDFGTGWIFKDKYDDPNGEY</sequence>
<feature type="region of interest" description="Disordered" evidence="1">
    <location>
        <begin position="156"/>
        <end position="244"/>
    </location>
</feature>
<evidence type="ECO:0008006" key="4">
    <source>
        <dbReference type="Google" id="ProtNLM"/>
    </source>
</evidence>
<feature type="compositionally biased region" description="Polar residues" evidence="1">
    <location>
        <begin position="222"/>
        <end position="238"/>
    </location>
</feature>
<dbReference type="Gene3D" id="1.25.40.10">
    <property type="entry name" value="Tetratricopeptide repeat domain"/>
    <property type="match status" value="1"/>
</dbReference>
<organism evidence="2 3">
    <name type="scientific">Catenaria anguillulae PL171</name>
    <dbReference type="NCBI Taxonomy" id="765915"/>
    <lineage>
        <taxon>Eukaryota</taxon>
        <taxon>Fungi</taxon>
        <taxon>Fungi incertae sedis</taxon>
        <taxon>Blastocladiomycota</taxon>
        <taxon>Blastocladiomycetes</taxon>
        <taxon>Blastocladiales</taxon>
        <taxon>Catenariaceae</taxon>
        <taxon>Catenaria</taxon>
    </lineage>
</organism>
<reference evidence="2 3" key="1">
    <citation type="submission" date="2016-07" db="EMBL/GenBank/DDBJ databases">
        <title>Pervasive Adenine N6-methylation of Active Genes in Fungi.</title>
        <authorList>
            <consortium name="DOE Joint Genome Institute"/>
            <person name="Mondo S.J."/>
            <person name="Dannebaum R.O."/>
            <person name="Kuo R.C."/>
            <person name="Labutti K."/>
            <person name="Haridas S."/>
            <person name="Kuo A."/>
            <person name="Salamov A."/>
            <person name="Ahrendt S.R."/>
            <person name="Lipzen A."/>
            <person name="Sullivan W."/>
            <person name="Andreopoulos W.B."/>
            <person name="Clum A."/>
            <person name="Lindquist E."/>
            <person name="Daum C."/>
            <person name="Ramamoorthy G.K."/>
            <person name="Gryganskyi A."/>
            <person name="Culley D."/>
            <person name="Magnuson J.K."/>
            <person name="James T.Y."/>
            <person name="O'Malley M.A."/>
            <person name="Stajich J.E."/>
            <person name="Spatafora J.W."/>
            <person name="Visel A."/>
            <person name="Grigoriev I.V."/>
        </authorList>
    </citation>
    <scope>NUCLEOTIDE SEQUENCE [LARGE SCALE GENOMIC DNA]</scope>
    <source>
        <strain evidence="2 3">PL171</strain>
    </source>
</reference>
<dbReference type="InterPro" id="IPR052945">
    <property type="entry name" value="Mitotic_Regulator"/>
</dbReference>
<dbReference type="EMBL" id="MCFL01000003">
    <property type="protein sequence ID" value="ORZ40346.1"/>
    <property type="molecule type" value="Genomic_DNA"/>
</dbReference>
<proteinExistence type="predicted"/>
<feature type="compositionally biased region" description="Polar residues" evidence="1">
    <location>
        <begin position="156"/>
        <end position="167"/>
    </location>
</feature>
<accession>A0A1Y2I0G5</accession>
<dbReference type="PANTHER" id="PTHR43628:SF1">
    <property type="entry name" value="CHITIN SYNTHASE REGULATORY FACTOR 2-RELATED"/>
    <property type="match status" value="1"/>
</dbReference>
<gene>
    <name evidence="2" type="ORF">BCR44DRAFT_1495745</name>
</gene>
<dbReference type="SUPFAM" id="SSF81901">
    <property type="entry name" value="HCP-like"/>
    <property type="match status" value="1"/>
</dbReference>
<dbReference type="GO" id="GO:0010972">
    <property type="term" value="P:negative regulation of G2/M transition of mitotic cell cycle"/>
    <property type="evidence" value="ECO:0007669"/>
    <property type="project" value="TreeGrafter"/>
</dbReference>
<feature type="region of interest" description="Disordered" evidence="1">
    <location>
        <begin position="373"/>
        <end position="397"/>
    </location>
</feature>